<keyword evidence="2" id="KW-0238">DNA-binding</keyword>
<sequence length="318" mass="34223">MDAQQPSAPPCAPPPNPRGITHMRSRPTSHYTVVGNHLAQHGQLSLVAIGLAVHIQSVKSGTVVTIKTLADRFPEGETRIASALRELEHHGYLSRTRERLPNGRVITQAVSYDVPRHAAKALPDPRTAPRPRRSPTVPESGASVPKPPSPPEPPPAPVRPRAPEPNQPPAPPKPPRAPLPEPEVHDLKAHRRATTLLASLHGDDPRLLLAERDVRRLAPAVAAWFERGAAPESVRNILTANLPTEPLHHPAAFLTHRLTALLPAPTPQSPPPSVASSPAAARPHRAFQTSCEGCDRAFRTPQPGGRCRDCRTDLQGAA</sequence>
<keyword evidence="3" id="KW-1185">Reference proteome</keyword>
<reference evidence="2" key="2">
    <citation type="submission" date="2020-09" db="EMBL/GenBank/DDBJ databases">
        <authorList>
            <person name="Sun Q."/>
            <person name="Zhou Y."/>
        </authorList>
    </citation>
    <scope>NUCLEOTIDE SEQUENCE</scope>
    <source>
        <strain evidence="2">CGMCC 4.7403</strain>
    </source>
</reference>
<dbReference type="Proteomes" id="UP000603227">
    <property type="component" value="Unassembled WGS sequence"/>
</dbReference>
<name>A0A919GMS9_9ACTN</name>
<accession>A0A919GMS9</accession>
<evidence type="ECO:0000313" key="2">
    <source>
        <dbReference type="EMBL" id="GHH87473.1"/>
    </source>
</evidence>
<feature type="region of interest" description="Disordered" evidence="1">
    <location>
        <begin position="116"/>
        <end position="182"/>
    </location>
</feature>
<comment type="caution">
    <text evidence="2">The sequence shown here is derived from an EMBL/GenBank/DDBJ whole genome shotgun (WGS) entry which is preliminary data.</text>
</comment>
<reference evidence="2" key="1">
    <citation type="journal article" date="2014" name="Int. J. Syst. Evol. Microbiol.">
        <title>Complete genome sequence of Corynebacterium casei LMG S-19264T (=DSM 44701T), isolated from a smear-ripened cheese.</title>
        <authorList>
            <consortium name="US DOE Joint Genome Institute (JGI-PGF)"/>
            <person name="Walter F."/>
            <person name="Albersmeier A."/>
            <person name="Kalinowski J."/>
            <person name="Ruckert C."/>
        </authorList>
    </citation>
    <scope>NUCLEOTIDE SEQUENCE</scope>
    <source>
        <strain evidence="2">CGMCC 4.7403</strain>
    </source>
</reference>
<evidence type="ECO:0000313" key="3">
    <source>
        <dbReference type="Proteomes" id="UP000603227"/>
    </source>
</evidence>
<feature type="region of interest" description="Disordered" evidence="1">
    <location>
        <begin position="1"/>
        <end position="22"/>
    </location>
</feature>
<proteinExistence type="predicted"/>
<evidence type="ECO:0000256" key="1">
    <source>
        <dbReference type="SAM" id="MobiDB-lite"/>
    </source>
</evidence>
<organism evidence="2 3">
    <name type="scientific">Streptomyces capitiformicae</name>
    <dbReference type="NCBI Taxonomy" id="2014920"/>
    <lineage>
        <taxon>Bacteria</taxon>
        <taxon>Bacillati</taxon>
        <taxon>Actinomycetota</taxon>
        <taxon>Actinomycetes</taxon>
        <taxon>Kitasatosporales</taxon>
        <taxon>Streptomycetaceae</taxon>
        <taxon>Streptomyces</taxon>
    </lineage>
</organism>
<feature type="region of interest" description="Disordered" evidence="1">
    <location>
        <begin position="266"/>
        <end position="286"/>
    </location>
</feature>
<dbReference type="EMBL" id="BNAT01000008">
    <property type="protein sequence ID" value="GHH87473.1"/>
    <property type="molecule type" value="Genomic_DNA"/>
</dbReference>
<protein>
    <submittedName>
        <fullName evidence="2">DNA-binding protein</fullName>
    </submittedName>
</protein>
<dbReference type="GO" id="GO:0003677">
    <property type="term" value="F:DNA binding"/>
    <property type="evidence" value="ECO:0007669"/>
    <property type="project" value="UniProtKB-KW"/>
</dbReference>
<dbReference type="AlphaFoldDB" id="A0A919GMS9"/>
<feature type="compositionally biased region" description="Pro residues" evidence="1">
    <location>
        <begin position="145"/>
        <end position="181"/>
    </location>
</feature>
<gene>
    <name evidence="2" type="ORF">GCM10017771_28810</name>
</gene>
<feature type="compositionally biased region" description="Pro residues" evidence="1">
    <location>
        <begin position="7"/>
        <end position="17"/>
    </location>
</feature>